<dbReference type="OrthoDB" id="6111975at2"/>
<dbReference type="InterPro" id="IPR001245">
    <property type="entry name" value="Ser-Thr/Tyr_kinase_cat_dom"/>
</dbReference>
<feature type="domain" description="Protein kinase" evidence="15">
    <location>
        <begin position="95"/>
        <end position="412"/>
    </location>
</feature>
<comment type="subcellular location">
    <subcellularLocation>
        <location evidence="1">Cytoplasm</location>
        <location evidence="1">Cytoskeleton</location>
        <location evidence="1">Microtubule organizing center</location>
        <location evidence="1">Centrosome</location>
    </subcellularLocation>
    <subcellularLocation>
        <location evidence="2">Cytoplasm</location>
        <location evidence="2">Cytoskeleton</location>
        <location evidence="2">Spindle pole</location>
    </subcellularLocation>
</comment>
<feature type="coiled-coil region" evidence="12">
    <location>
        <begin position="459"/>
        <end position="491"/>
    </location>
</feature>
<keyword evidence="6 16" id="KW-0808">Transferase</keyword>
<sequence length="749" mass="84503">MKHDDSRHSHSSFDASLDDVSDDALVHAVKHYMSLIEEGDAPPLEVYLDQWPEIAAVLRPALEGLALIHHAGDKPSESSQEKGNYATVGKPIGDFQIVREIGRGGMGVVYEAIQLSLGRHVALKVLPLASGFDEVRLQRFRNEAHAAAGLHHTNIVPVFAVGVDRGVHYYAMQLINGQTLSDVIQEMREVNSLEHLSSNHSQSTSREEEKSVSHSVGAQEQSQIETGRLEYSTVLSSDTATRQHYYRSVVRMIHQASLAVEHAHQYGVVHRDIKPANLLLDSTGKIWVTDFGLAQVQALDTGLTRTGDPMGTLRYMSPEQAAGNKGAIDHRTDIYSLGVTLYELLTLHPAIVGDGYRDLINHVVEKEPVSPRSIDPALPSELDTIVMKAISKNSADRYRDAKSLADDLERWIEDKPIQARPPTLFDRLSKWRRRNSGLVAVVSIILFLATLGLGATTLLVLKEERRTELALQAERKQRELAEDNYRQARNTVDSFIDLSEASLPFFQMEELKELRQEFLQKAVDFYTLFLKQRENDPELADVVSTTKAHIARLSSELELLNRVMPLMLLEVPQIRQEVNVSEKTANKIVQSINEFDTYRRTIEDSSDENVNQFKQVIEDLSLSLDNMQIERLHQIGRQQRLPFTFKTSEIMNALDLTSEQRVEINRIIESNRPPMGENLFHKRGPKGPPGEPPTDRHHEDTVEKTVKEILASLSPVQQRKWEVLIGEPFEFERRNGPPFRPNRPGGPRP</sequence>
<dbReference type="InterPro" id="IPR000719">
    <property type="entry name" value="Prot_kinase_dom"/>
</dbReference>
<dbReference type="PANTHER" id="PTHR43289">
    <property type="entry name" value="MITOGEN-ACTIVATED PROTEIN KINASE KINASE KINASE 20-RELATED"/>
    <property type="match status" value="1"/>
</dbReference>
<dbReference type="PROSITE" id="PS00108">
    <property type="entry name" value="PROTEIN_KINASE_ST"/>
    <property type="match status" value="1"/>
</dbReference>
<dbReference type="CDD" id="cd14014">
    <property type="entry name" value="STKc_PknB_like"/>
    <property type="match status" value="1"/>
</dbReference>
<dbReference type="EMBL" id="CP036281">
    <property type="protein sequence ID" value="QDU80118.1"/>
    <property type="molecule type" value="Genomic_DNA"/>
</dbReference>
<dbReference type="Pfam" id="PF07714">
    <property type="entry name" value="PK_Tyr_Ser-Thr"/>
    <property type="match status" value="1"/>
</dbReference>
<evidence type="ECO:0000313" key="17">
    <source>
        <dbReference type="Proteomes" id="UP000317178"/>
    </source>
</evidence>
<dbReference type="PROSITE" id="PS50011">
    <property type="entry name" value="PROTEIN_KINASE_DOM"/>
    <property type="match status" value="1"/>
</dbReference>
<dbReference type="InterPro" id="IPR011009">
    <property type="entry name" value="Kinase-like_dom_sf"/>
</dbReference>
<dbReference type="SMART" id="SM00220">
    <property type="entry name" value="S_TKc"/>
    <property type="match status" value="1"/>
</dbReference>
<keyword evidence="14" id="KW-0472">Membrane</keyword>
<evidence type="ECO:0000259" key="15">
    <source>
        <dbReference type="PROSITE" id="PS50011"/>
    </source>
</evidence>
<proteinExistence type="inferred from homology"/>
<organism evidence="16 17">
    <name type="scientific">Polystyrenella longa</name>
    <dbReference type="NCBI Taxonomy" id="2528007"/>
    <lineage>
        <taxon>Bacteria</taxon>
        <taxon>Pseudomonadati</taxon>
        <taxon>Planctomycetota</taxon>
        <taxon>Planctomycetia</taxon>
        <taxon>Planctomycetales</taxon>
        <taxon>Planctomycetaceae</taxon>
        <taxon>Polystyrenella</taxon>
    </lineage>
</organism>
<dbReference type="GO" id="GO:0004674">
    <property type="term" value="F:protein serine/threonine kinase activity"/>
    <property type="evidence" value="ECO:0007669"/>
    <property type="project" value="UniProtKB-KW"/>
</dbReference>
<reference evidence="16 17" key="1">
    <citation type="submission" date="2019-02" db="EMBL/GenBank/DDBJ databases">
        <title>Deep-cultivation of Planctomycetes and their phenomic and genomic characterization uncovers novel biology.</title>
        <authorList>
            <person name="Wiegand S."/>
            <person name="Jogler M."/>
            <person name="Boedeker C."/>
            <person name="Pinto D."/>
            <person name="Vollmers J."/>
            <person name="Rivas-Marin E."/>
            <person name="Kohn T."/>
            <person name="Peeters S.H."/>
            <person name="Heuer A."/>
            <person name="Rast P."/>
            <person name="Oberbeckmann S."/>
            <person name="Bunk B."/>
            <person name="Jeske O."/>
            <person name="Meyerdierks A."/>
            <person name="Storesund J.E."/>
            <person name="Kallscheuer N."/>
            <person name="Luecker S."/>
            <person name="Lage O.M."/>
            <person name="Pohl T."/>
            <person name="Merkel B.J."/>
            <person name="Hornburger P."/>
            <person name="Mueller R.-W."/>
            <person name="Bruemmer F."/>
            <person name="Labrenz M."/>
            <person name="Spormann A.M."/>
            <person name="Op den Camp H."/>
            <person name="Overmann J."/>
            <person name="Amann R."/>
            <person name="Jetten M.S.M."/>
            <person name="Mascher T."/>
            <person name="Medema M.H."/>
            <person name="Devos D.P."/>
            <person name="Kaster A.-K."/>
            <person name="Ovreas L."/>
            <person name="Rohde M."/>
            <person name="Galperin M.Y."/>
            <person name="Jogler C."/>
        </authorList>
    </citation>
    <scope>NUCLEOTIDE SEQUENCE [LARGE SCALE GENOMIC DNA]</scope>
    <source>
        <strain evidence="16 17">Pla110</strain>
    </source>
</reference>
<keyword evidence="9 11" id="KW-0067">ATP-binding</keyword>
<gene>
    <name evidence="16" type="primary">prkC_5</name>
    <name evidence="16" type="ORF">Pla110_18400</name>
</gene>
<evidence type="ECO:0000256" key="3">
    <source>
        <dbReference type="ARBA" id="ARBA00010886"/>
    </source>
</evidence>
<dbReference type="Gene3D" id="1.10.510.10">
    <property type="entry name" value="Transferase(Phosphotransferase) domain 1"/>
    <property type="match status" value="1"/>
</dbReference>
<keyword evidence="10" id="KW-0206">Cytoskeleton</keyword>
<evidence type="ECO:0000256" key="12">
    <source>
        <dbReference type="SAM" id="Coils"/>
    </source>
</evidence>
<evidence type="ECO:0000256" key="2">
    <source>
        <dbReference type="ARBA" id="ARBA00004647"/>
    </source>
</evidence>
<evidence type="ECO:0000313" key="16">
    <source>
        <dbReference type="EMBL" id="QDU80118.1"/>
    </source>
</evidence>
<dbReference type="PANTHER" id="PTHR43289:SF34">
    <property type="entry name" value="SERINE_THREONINE-PROTEIN KINASE YBDM-RELATED"/>
    <property type="match status" value="1"/>
</dbReference>
<protein>
    <recommendedName>
        <fullName evidence="4">non-specific serine/threonine protein kinase</fullName>
        <ecNumber evidence="4">2.7.11.1</ecNumber>
    </recommendedName>
</protein>
<evidence type="ECO:0000256" key="6">
    <source>
        <dbReference type="ARBA" id="ARBA00022679"/>
    </source>
</evidence>
<dbReference type="RefSeq" id="WP_144995251.1">
    <property type="nucleotide sequence ID" value="NZ_CP036281.1"/>
</dbReference>
<feature type="region of interest" description="Disordered" evidence="13">
    <location>
        <begin position="194"/>
        <end position="223"/>
    </location>
</feature>
<dbReference type="AlphaFoldDB" id="A0A518CLK3"/>
<evidence type="ECO:0000256" key="11">
    <source>
        <dbReference type="PROSITE-ProRule" id="PRU10141"/>
    </source>
</evidence>
<keyword evidence="14" id="KW-1133">Transmembrane helix</keyword>
<evidence type="ECO:0000256" key="13">
    <source>
        <dbReference type="SAM" id="MobiDB-lite"/>
    </source>
</evidence>
<keyword evidence="7 11" id="KW-0547">Nucleotide-binding</keyword>
<evidence type="ECO:0000256" key="4">
    <source>
        <dbReference type="ARBA" id="ARBA00012513"/>
    </source>
</evidence>
<evidence type="ECO:0000256" key="8">
    <source>
        <dbReference type="ARBA" id="ARBA00022777"/>
    </source>
</evidence>
<evidence type="ECO:0000256" key="7">
    <source>
        <dbReference type="ARBA" id="ARBA00022741"/>
    </source>
</evidence>
<dbReference type="KEGG" id="plon:Pla110_18400"/>
<feature type="compositionally biased region" description="Polar residues" evidence="13">
    <location>
        <begin position="194"/>
        <end position="204"/>
    </location>
</feature>
<evidence type="ECO:0000256" key="10">
    <source>
        <dbReference type="ARBA" id="ARBA00023212"/>
    </source>
</evidence>
<evidence type="ECO:0000256" key="5">
    <source>
        <dbReference type="ARBA" id="ARBA00022527"/>
    </source>
</evidence>
<accession>A0A518CLK3</accession>
<feature type="binding site" evidence="11">
    <location>
        <position position="124"/>
    </location>
    <ligand>
        <name>ATP</name>
        <dbReference type="ChEBI" id="CHEBI:30616"/>
    </ligand>
</feature>
<dbReference type="Proteomes" id="UP000317178">
    <property type="component" value="Chromosome"/>
</dbReference>
<keyword evidence="8 16" id="KW-0418">Kinase</keyword>
<keyword evidence="14" id="KW-0812">Transmembrane</keyword>
<dbReference type="FunFam" id="1.10.510.10:FF:000021">
    <property type="entry name" value="Serine/threonine protein kinase"/>
    <property type="match status" value="1"/>
</dbReference>
<dbReference type="GO" id="GO:0000922">
    <property type="term" value="C:spindle pole"/>
    <property type="evidence" value="ECO:0007669"/>
    <property type="project" value="UniProtKB-SubCell"/>
</dbReference>
<feature type="compositionally biased region" description="Polar residues" evidence="13">
    <location>
        <begin position="213"/>
        <end position="223"/>
    </location>
</feature>
<dbReference type="GO" id="GO:0005813">
    <property type="term" value="C:centrosome"/>
    <property type="evidence" value="ECO:0007669"/>
    <property type="project" value="UniProtKB-SubCell"/>
</dbReference>
<dbReference type="EC" id="2.7.11.1" evidence="4"/>
<keyword evidence="10" id="KW-0963">Cytoplasm</keyword>
<evidence type="ECO:0000256" key="1">
    <source>
        <dbReference type="ARBA" id="ARBA00004300"/>
    </source>
</evidence>
<name>A0A518CLK3_9PLAN</name>
<feature type="transmembrane region" description="Helical" evidence="14">
    <location>
        <begin position="437"/>
        <end position="461"/>
    </location>
</feature>
<keyword evidence="5" id="KW-0723">Serine/threonine-protein kinase</keyword>
<feature type="region of interest" description="Disordered" evidence="13">
    <location>
        <begin position="672"/>
        <end position="701"/>
    </location>
</feature>
<keyword evidence="12" id="KW-0175">Coiled coil</keyword>
<dbReference type="Gene3D" id="3.30.200.20">
    <property type="entry name" value="Phosphorylase Kinase, domain 1"/>
    <property type="match status" value="1"/>
</dbReference>
<dbReference type="InterPro" id="IPR017441">
    <property type="entry name" value="Protein_kinase_ATP_BS"/>
</dbReference>
<evidence type="ECO:0000256" key="9">
    <source>
        <dbReference type="ARBA" id="ARBA00022840"/>
    </source>
</evidence>
<dbReference type="SUPFAM" id="SSF56112">
    <property type="entry name" value="Protein kinase-like (PK-like)"/>
    <property type="match status" value="1"/>
</dbReference>
<evidence type="ECO:0000256" key="14">
    <source>
        <dbReference type="SAM" id="Phobius"/>
    </source>
</evidence>
<keyword evidence="17" id="KW-1185">Reference proteome</keyword>
<dbReference type="PROSITE" id="PS00107">
    <property type="entry name" value="PROTEIN_KINASE_ATP"/>
    <property type="match status" value="1"/>
</dbReference>
<dbReference type="InterPro" id="IPR008271">
    <property type="entry name" value="Ser/Thr_kinase_AS"/>
</dbReference>
<dbReference type="GO" id="GO:0005524">
    <property type="term" value="F:ATP binding"/>
    <property type="evidence" value="ECO:0007669"/>
    <property type="project" value="UniProtKB-UniRule"/>
</dbReference>
<comment type="similarity">
    <text evidence="3">Belongs to the protein kinase superfamily. NEK Ser/Thr protein kinase family. NIMA subfamily.</text>
</comment>